<organism evidence="1 2">
    <name type="scientific">Trichonephila clavipes</name>
    <name type="common">Golden silk orbweaver</name>
    <name type="synonym">Nephila clavipes</name>
    <dbReference type="NCBI Taxonomy" id="2585209"/>
    <lineage>
        <taxon>Eukaryota</taxon>
        <taxon>Metazoa</taxon>
        <taxon>Ecdysozoa</taxon>
        <taxon>Arthropoda</taxon>
        <taxon>Chelicerata</taxon>
        <taxon>Arachnida</taxon>
        <taxon>Araneae</taxon>
        <taxon>Araneomorphae</taxon>
        <taxon>Entelegynae</taxon>
        <taxon>Araneoidea</taxon>
        <taxon>Nephilidae</taxon>
        <taxon>Trichonephila</taxon>
    </lineage>
</organism>
<reference evidence="1" key="1">
    <citation type="submission" date="2020-08" db="EMBL/GenBank/DDBJ databases">
        <title>Multicomponent nature underlies the extraordinary mechanical properties of spider dragline silk.</title>
        <authorList>
            <person name="Kono N."/>
            <person name="Nakamura H."/>
            <person name="Mori M."/>
            <person name="Yoshida Y."/>
            <person name="Ohtoshi R."/>
            <person name="Malay A.D."/>
            <person name="Moran D.A.P."/>
            <person name="Tomita M."/>
            <person name="Numata K."/>
            <person name="Arakawa K."/>
        </authorList>
    </citation>
    <scope>NUCLEOTIDE SEQUENCE</scope>
</reference>
<dbReference type="Proteomes" id="UP000887159">
    <property type="component" value="Unassembled WGS sequence"/>
</dbReference>
<dbReference type="EMBL" id="BMAU01021306">
    <property type="protein sequence ID" value="GFY11535.1"/>
    <property type="molecule type" value="Genomic_DNA"/>
</dbReference>
<gene>
    <name evidence="1" type="ORF">TNCV_4230041</name>
</gene>
<keyword evidence="2" id="KW-1185">Reference proteome</keyword>
<protein>
    <submittedName>
        <fullName evidence="1">Uncharacterized protein</fullName>
    </submittedName>
</protein>
<proteinExistence type="predicted"/>
<sequence>MCEKCTQEPKVVPFFQSIIGAISSNIIMRDPMLQGMFETFFQSNTCSLSWHVYPPYMSPIKHVWDLARDLRPTASKDELWVWCDGLIAFSTKNSSRVLWGRKGKFFPTKSRSEA</sequence>
<comment type="caution">
    <text evidence="1">The sequence shown here is derived from an EMBL/GenBank/DDBJ whole genome shotgun (WGS) entry which is preliminary data.</text>
</comment>
<name>A0A8X6SHY6_TRICX</name>
<evidence type="ECO:0000313" key="2">
    <source>
        <dbReference type="Proteomes" id="UP000887159"/>
    </source>
</evidence>
<dbReference type="AlphaFoldDB" id="A0A8X6SHY6"/>
<evidence type="ECO:0000313" key="1">
    <source>
        <dbReference type="EMBL" id="GFY11535.1"/>
    </source>
</evidence>
<accession>A0A8X6SHY6</accession>